<dbReference type="InterPro" id="IPR036866">
    <property type="entry name" value="RibonucZ/Hydroxyglut_hydro"/>
</dbReference>
<dbReference type="AlphaFoldDB" id="A0A3N1XBK4"/>
<dbReference type="RefSeq" id="WP_123610913.1">
    <property type="nucleotide sequence ID" value="NZ_RJVG01000017.1"/>
</dbReference>
<gene>
    <name evidence="1" type="ORF">EDD66_11729</name>
</gene>
<dbReference type="OrthoDB" id="36975at2"/>
<dbReference type="EMBL" id="RJVG01000017">
    <property type="protein sequence ID" value="ROR22117.1"/>
    <property type="molecule type" value="Genomic_DNA"/>
</dbReference>
<dbReference type="Gene3D" id="3.60.15.10">
    <property type="entry name" value="Ribonuclease Z/Hydroxyacylglutathione hydrolase-like"/>
    <property type="match status" value="1"/>
</dbReference>
<evidence type="ECO:0000313" key="1">
    <source>
        <dbReference type="EMBL" id="ROR22117.1"/>
    </source>
</evidence>
<dbReference type="Proteomes" id="UP000273083">
    <property type="component" value="Unassembled WGS sequence"/>
</dbReference>
<accession>A0A3N1XBK4</accession>
<sequence>MDSNKLDLKVVYLYHSGFAVKTKNHLLIFDYYSKPGTDFNNLITDISPIEELEAQNIIVFSSHRHPDHFDKRILDWTEMLPNIQYVLSDDIKFGKNINKNILFVHFNREYSLDNLEIHTLHSTDEGVAFYIETDGINLYHGGDLNWWHWNGETKHYNDTMAGQYKHEIDLLKGKKIDVAFLPMDPRLEENYLLGIDYFIKTLQPEIVFPMHFGENYKVFDWLNKDDRADNYRPRIQNITHIGETFVIH</sequence>
<dbReference type="Pfam" id="PF13483">
    <property type="entry name" value="Lactamase_B_3"/>
    <property type="match status" value="1"/>
</dbReference>
<organism evidence="1 2">
    <name type="scientific">Mobilisporobacter senegalensis</name>
    <dbReference type="NCBI Taxonomy" id="1329262"/>
    <lineage>
        <taxon>Bacteria</taxon>
        <taxon>Bacillati</taxon>
        <taxon>Bacillota</taxon>
        <taxon>Clostridia</taxon>
        <taxon>Lachnospirales</taxon>
        <taxon>Lachnospiraceae</taxon>
        <taxon>Mobilisporobacter</taxon>
    </lineage>
</organism>
<evidence type="ECO:0000313" key="2">
    <source>
        <dbReference type="Proteomes" id="UP000273083"/>
    </source>
</evidence>
<dbReference type="PANTHER" id="PTHR42967">
    <property type="entry name" value="METAL DEPENDENT HYDROLASE"/>
    <property type="match status" value="1"/>
</dbReference>
<comment type="caution">
    <text evidence="1">The sequence shown here is derived from an EMBL/GenBank/DDBJ whole genome shotgun (WGS) entry which is preliminary data.</text>
</comment>
<name>A0A3N1XBK4_9FIRM</name>
<proteinExistence type="predicted"/>
<keyword evidence="2" id="KW-1185">Reference proteome</keyword>
<protein>
    <submittedName>
        <fullName evidence="1">L-ascorbate metabolism protein UlaG (Beta-lactamase superfamily)</fullName>
    </submittedName>
</protein>
<dbReference type="PANTHER" id="PTHR42967:SF1">
    <property type="entry name" value="MBL FOLD METALLO-HYDROLASE"/>
    <property type="match status" value="1"/>
</dbReference>
<reference evidence="1 2" key="1">
    <citation type="submission" date="2018-11" db="EMBL/GenBank/DDBJ databases">
        <title>Genomic Encyclopedia of Type Strains, Phase IV (KMG-IV): sequencing the most valuable type-strain genomes for metagenomic binning, comparative biology and taxonomic classification.</title>
        <authorList>
            <person name="Goeker M."/>
        </authorList>
    </citation>
    <scope>NUCLEOTIDE SEQUENCE [LARGE SCALE GENOMIC DNA]</scope>
    <source>
        <strain evidence="1 2">DSM 26537</strain>
    </source>
</reference>
<dbReference type="SUPFAM" id="SSF56281">
    <property type="entry name" value="Metallo-hydrolase/oxidoreductase"/>
    <property type="match status" value="1"/>
</dbReference>